<sequence length="52" mass="5805">MEKVKANKGSGGIDRQTIEEIIHQYGESLIEQIKIKEIALGAYASRLSFLNI</sequence>
<reference evidence="1 2" key="1">
    <citation type="submission" date="2023-07" db="EMBL/GenBank/DDBJ databases">
        <title>Genomic Encyclopedia of Type Strains, Phase IV (KMG-IV): sequencing the most valuable type-strain genomes for metagenomic binning, comparative biology and taxonomic classification.</title>
        <authorList>
            <person name="Goeker M."/>
        </authorList>
    </citation>
    <scope>NUCLEOTIDE SEQUENCE [LARGE SCALE GENOMIC DNA]</scope>
    <source>
        <strain evidence="1 2">DSM 12751</strain>
    </source>
</reference>
<gene>
    <name evidence="1" type="ORF">J2S11_000368</name>
</gene>
<proteinExistence type="predicted"/>
<dbReference type="Proteomes" id="UP001235840">
    <property type="component" value="Unassembled WGS sequence"/>
</dbReference>
<accession>A0ABT9VU07</accession>
<comment type="caution">
    <text evidence="1">The sequence shown here is derived from an EMBL/GenBank/DDBJ whole genome shotgun (WGS) entry which is preliminary data.</text>
</comment>
<protein>
    <submittedName>
        <fullName evidence="1">Uncharacterized protein</fullName>
    </submittedName>
</protein>
<dbReference type="EMBL" id="JAUSTY010000001">
    <property type="protein sequence ID" value="MDQ0164469.1"/>
    <property type="molecule type" value="Genomic_DNA"/>
</dbReference>
<organism evidence="1 2">
    <name type="scientific">Caldalkalibacillus horti</name>
    <dbReference type="NCBI Taxonomy" id="77523"/>
    <lineage>
        <taxon>Bacteria</taxon>
        <taxon>Bacillati</taxon>
        <taxon>Bacillota</taxon>
        <taxon>Bacilli</taxon>
        <taxon>Bacillales</taxon>
        <taxon>Bacillaceae</taxon>
        <taxon>Caldalkalibacillus</taxon>
    </lineage>
</organism>
<name>A0ABT9VU07_9BACI</name>
<evidence type="ECO:0000313" key="2">
    <source>
        <dbReference type="Proteomes" id="UP001235840"/>
    </source>
</evidence>
<evidence type="ECO:0000313" key="1">
    <source>
        <dbReference type="EMBL" id="MDQ0164469.1"/>
    </source>
</evidence>
<keyword evidence="2" id="KW-1185">Reference proteome</keyword>
<dbReference type="RefSeq" id="WP_343834649.1">
    <property type="nucleotide sequence ID" value="NZ_BAAADK010000021.1"/>
</dbReference>